<feature type="region of interest" description="Disordered" evidence="1">
    <location>
        <begin position="288"/>
        <end position="337"/>
    </location>
</feature>
<evidence type="ECO:0008006" key="4">
    <source>
        <dbReference type="Google" id="ProtNLM"/>
    </source>
</evidence>
<proteinExistence type="predicted"/>
<dbReference type="GO" id="GO:0008270">
    <property type="term" value="F:zinc ion binding"/>
    <property type="evidence" value="ECO:0007669"/>
    <property type="project" value="InterPro"/>
</dbReference>
<gene>
    <name evidence="2" type="ORF">HMPREF1544_03385</name>
</gene>
<dbReference type="VEuPathDB" id="FungiDB:HMPREF1544_03385"/>
<dbReference type="GO" id="GO:0003676">
    <property type="term" value="F:nucleic acid binding"/>
    <property type="evidence" value="ECO:0007669"/>
    <property type="project" value="InterPro"/>
</dbReference>
<dbReference type="EMBL" id="KE123930">
    <property type="protein sequence ID" value="EPB89722.1"/>
    <property type="molecule type" value="Genomic_DNA"/>
</dbReference>
<evidence type="ECO:0000256" key="1">
    <source>
        <dbReference type="SAM" id="MobiDB-lite"/>
    </source>
</evidence>
<protein>
    <recommendedName>
        <fullName evidence="4">CCHC-type domain-containing protein</fullName>
    </recommendedName>
</protein>
<organism evidence="2 3">
    <name type="scientific">Mucor circinelloides f. circinelloides (strain 1006PhL)</name>
    <name type="common">Mucormycosis agent</name>
    <name type="synonym">Calyptromyces circinelloides</name>
    <dbReference type="NCBI Taxonomy" id="1220926"/>
    <lineage>
        <taxon>Eukaryota</taxon>
        <taxon>Fungi</taxon>
        <taxon>Fungi incertae sedis</taxon>
        <taxon>Mucoromycota</taxon>
        <taxon>Mucoromycotina</taxon>
        <taxon>Mucoromycetes</taxon>
        <taxon>Mucorales</taxon>
        <taxon>Mucorineae</taxon>
        <taxon>Mucoraceae</taxon>
        <taxon>Mucor</taxon>
    </lineage>
</organism>
<keyword evidence="3" id="KW-1185">Reference proteome</keyword>
<feature type="compositionally biased region" description="Polar residues" evidence="1">
    <location>
        <begin position="410"/>
        <end position="422"/>
    </location>
</feature>
<dbReference type="AlphaFoldDB" id="S2JMI2"/>
<feature type="compositionally biased region" description="Polar residues" evidence="1">
    <location>
        <begin position="305"/>
        <end position="332"/>
    </location>
</feature>
<feature type="compositionally biased region" description="Polar residues" evidence="1">
    <location>
        <begin position="439"/>
        <end position="449"/>
    </location>
</feature>
<dbReference type="Gene3D" id="4.10.60.10">
    <property type="entry name" value="Zinc finger, CCHC-type"/>
    <property type="match status" value="1"/>
</dbReference>
<dbReference type="Proteomes" id="UP000014254">
    <property type="component" value="Unassembled WGS sequence"/>
</dbReference>
<dbReference type="STRING" id="1220926.S2JMI2"/>
<feature type="compositionally biased region" description="Acidic residues" evidence="1">
    <location>
        <begin position="455"/>
        <end position="466"/>
    </location>
</feature>
<dbReference type="InParanoid" id="S2JMI2"/>
<sequence>MVPLRARYLINYQRNHGLKSLLVAHSGTRVSCLKHQPPQPTGEPDHISSSAAGLSLDHFTGKVTRSYLTGTVPHSVIIDITNVLDKKKTFIVDLATFCEGNTHLWAVSKQIRKENSRLSAEISVSPSMYQKFFQSPTLKLENFDEPSMAYPSLSLPSANIDKLSLHRLPPQYGRQNGDVQLRNDMRFNLDQFGKLIDCGYAVLTAAKGKHTALTHAFNWTYNPVDYSSPSGNLLQIQQQVLVFAMWAAMPPYCKYCHSMDHALIDCALRKKKLTYDLCHEFGHFQRECPRRNEDSSKSGKKRKVSQGSKKNAVSHPSSTSSEPAPLPSQSQIDKAASKANAAATVRATAEIQTVIDVNAAAEDPASNAIKAHVAIDARAAATVARATTDDQATVDADKAPVPAHHHNTRSRSGPTPSITPSFATVIPLHSEDDTLMNPHESSVARSTDPTFDATAADESDPDSMQD</sequence>
<feature type="region of interest" description="Disordered" evidence="1">
    <location>
        <begin position="391"/>
        <end position="466"/>
    </location>
</feature>
<dbReference type="SUPFAM" id="SSF57756">
    <property type="entry name" value="Retrovirus zinc finger-like domains"/>
    <property type="match status" value="1"/>
</dbReference>
<evidence type="ECO:0000313" key="2">
    <source>
        <dbReference type="EMBL" id="EPB89722.1"/>
    </source>
</evidence>
<feature type="compositionally biased region" description="Basic and acidic residues" evidence="1">
    <location>
        <begin position="288"/>
        <end position="297"/>
    </location>
</feature>
<dbReference type="OMA" id="ECPRRNE"/>
<reference evidence="3" key="1">
    <citation type="submission" date="2013-05" db="EMBL/GenBank/DDBJ databases">
        <title>The Genome sequence of Mucor circinelloides f. circinelloides 1006PhL.</title>
        <authorList>
            <consortium name="The Broad Institute Genomics Platform"/>
            <person name="Cuomo C."/>
            <person name="Earl A."/>
            <person name="Findley K."/>
            <person name="Lee S.C."/>
            <person name="Walker B."/>
            <person name="Young S."/>
            <person name="Zeng Q."/>
            <person name="Gargeya S."/>
            <person name="Fitzgerald M."/>
            <person name="Haas B."/>
            <person name="Abouelleil A."/>
            <person name="Allen A.W."/>
            <person name="Alvarado L."/>
            <person name="Arachchi H.M."/>
            <person name="Berlin A.M."/>
            <person name="Chapman S.B."/>
            <person name="Gainer-Dewar J."/>
            <person name="Goldberg J."/>
            <person name="Griggs A."/>
            <person name="Gujja S."/>
            <person name="Hansen M."/>
            <person name="Howarth C."/>
            <person name="Imamovic A."/>
            <person name="Ireland A."/>
            <person name="Larimer J."/>
            <person name="McCowan C."/>
            <person name="Murphy C."/>
            <person name="Pearson M."/>
            <person name="Poon T.W."/>
            <person name="Priest M."/>
            <person name="Roberts A."/>
            <person name="Saif S."/>
            <person name="Shea T."/>
            <person name="Sisk P."/>
            <person name="Sykes S."/>
            <person name="Wortman J."/>
            <person name="Nusbaum C."/>
            <person name="Birren B."/>
        </authorList>
    </citation>
    <scope>NUCLEOTIDE SEQUENCE [LARGE SCALE GENOMIC DNA]</scope>
    <source>
        <strain evidence="3">1006PhL</strain>
    </source>
</reference>
<name>S2JMI2_MUCC1</name>
<evidence type="ECO:0000313" key="3">
    <source>
        <dbReference type="Proteomes" id="UP000014254"/>
    </source>
</evidence>
<dbReference type="InterPro" id="IPR036875">
    <property type="entry name" value="Znf_CCHC_sf"/>
</dbReference>
<dbReference type="OrthoDB" id="2275825at2759"/>
<accession>S2JMI2</accession>